<evidence type="ECO:0000313" key="4">
    <source>
        <dbReference type="EMBL" id="OJD33803.1"/>
    </source>
</evidence>
<evidence type="ECO:0000259" key="3">
    <source>
        <dbReference type="Pfam" id="PF00857"/>
    </source>
</evidence>
<sequence length="195" mass="20932">MTPPRPRHGLLLIDIQQGFDHPPHAGTPRSTPDFETNVAQLLALYRATAEPGDIFHVCHHSTSASSPLHPSRGHVGFQPYAAPLPGEPTFSKNVNSGFIGTGLEAAIRARGVTDLVVVGLTTDHCVSTTVRMAANLGVVPGRIRLVRDATAAYERSVDGRTHDAELVQSVHLASLNEEFCELVSTADLIREMESA</sequence>
<keyword evidence="2" id="KW-0378">Hydrolase</keyword>
<dbReference type="Proteomes" id="UP000183809">
    <property type="component" value="Unassembled WGS sequence"/>
</dbReference>
<comment type="similarity">
    <text evidence="1">Belongs to the isochorismatase family.</text>
</comment>
<dbReference type="PANTHER" id="PTHR43540:SF1">
    <property type="entry name" value="ISOCHORISMATASE HYDROLASE"/>
    <property type="match status" value="1"/>
</dbReference>
<gene>
    <name evidence="4" type="ORF">BKCO1_2700087</name>
</gene>
<dbReference type="InterPro" id="IPR000868">
    <property type="entry name" value="Isochorismatase-like_dom"/>
</dbReference>
<evidence type="ECO:0000313" key="5">
    <source>
        <dbReference type="Proteomes" id="UP000183809"/>
    </source>
</evidence>
<dbReference type="GeneID" id="31013882"/>
<dbReference type="GO" id="GO:0016787">
    <property type="term" value="F:hydrolase activity"/>
    <property type="evidence" value="ECO:0007669"/>
    <property type="project" value="UniProtKB-KW"/>
</dbReference>
<dbReference type="STRING" id="236234.A0A1J9RMJ8"/>
<protein>
    <submittedName>
        <fullName evidence="4">Isochorismatase</fullName>
    </submittedName>
</protein>
<feature type="domain" description="Isochorismatase-like" evidence="3">
    <location>
        <begin position="10"/>
        <end position="155"/>
    </location>
</feature>
<dbReference type="RefSeq" id="XP_020130063.1">
    <property type="nucleotide sequence ID" value="XM_020273621.1"/>
</dbReference>
<name>A0A1J9RMJ8_9PEZI</name>
<accession>A0A1J9RMJ8</accession>
<dbReference type="AlphaFoldDB" id="A0A1J9RMJ8"/>
<dbReference type="Pfam" id="PF00857">
    <property type="entry name" value="Isochorismatase"/>
    <property type="match status" value="1"/>
</dbReference>
<proteinExistence type="inferred from homology"/>
<reference evidence="4 5" key="1">
    <citation type="submission" date="2016-10" db="EMBL/GenBank/DDBJ databases">
        <title>Proteomics and genomics reveal pathogen-plant mechanisms compatible with a hemibiotrophic lifestyle of Diplodia corticola.</title>
        <authorList>
            <person name="Fernandes I."/>
            <person name="De Jonge R."/>
            <person name="Van De Peer Y."/>
            <person name="Devreese B."/>
            <person name="Alves A."/>
            <person name="Esteves A.C."/>
        </authorList>
    </citation>
    <scope>NUCLEOTIDE SEQUENCE [LARGE SCALE GENOMIC DNA]</scope>
    <source>
        <strain evidence="4 5">CBS 112549</strain>
    </source>
</reference>
<dbReference type="InterPro" id="IPR036380">
    <property type="entry name" value="Isochorismatase-like_sf"/>
</dbReference>
<comment type="caution">
    <text evidence="4">The sequence shown here is derived from an EMBL/GenBank/DDBJ whole genome shotgun (WGS) entry which is preliminary data.</text>
</comment>
<evidence type="ECO:0000256" key="2">
    <source>
        <dbReference type="ARBA" id="ARBA00022801"/>
    </source>
</evidence>
<dbReference type="InterPro" id="IPR050272">
    <property type="entry name" value="Isochorismatase-like_hydrls"/>
</dbReference>
<organism evidence="4 5">
    <name type="scientific">Diplodia corticola</name>
    <dbReference type="NCBI Taxonomy" id="236234"/>
    <lineage>
        <taxon>Eukaryota</taxon>
        <taxon>Fungi</taxon>
        <taxon>Dikarya</taxon>
        <taxon>Ascomycota</taxon>
        <taxon>Pezizomycotina</taxon>
        <taxon>Dothideomycetes</taxon>
        <taxon>Dothideomycetes incertae sedis</taxon>
        <taxon>Botryosphaeriales</taxon>
        <taxon>Botryosphaeriaceae</taxon>
        <taxon>Diplodia</taxon>
    </lineage>
</organism>
<dbReference type="SUPFAM" id="SSF52499">
    <property type="entry name" value="Isochorismatase-like hydrolases"/>
    <property type="match status" value="1"/>
</dbReference>
<dbReference type="EMBL" id="MNUE01000027">
    <property type="protein sequence ID" value="OJD33803.1"/>
    <property type="molecule type" value="Genomic_DNA"/>
</dbReference>
<keyword evidence="5" id="KW-1185">Reference proteome</keyword>
<evidence type="ECO:0000256" key="1">
    <source>
        <dbReference type="ARBA" id="ARBA00006336"/>
    </source>
</evidence>
<dbReference type="PANTHER" id="PTHR43540">
    <property type="entry name" value="PEROXYUREIDOACRYLATE/UREIDOACRYLATE AMIDOHYDROLASE-RELATED"/>
    <property type="match status" value="1"/>
</dbReference>
<dbReference type="OrthoDB" id="167809at2759"/>
<dbReference type="Gene3D" id="3.40.50.850">
    <property type="entry name" value="Isochorismatase-like"/>
    <property type="match status" value="1"/>
</dbReference>